<keyword evidence="8" id="KW-1185">Reference proteome</keyword>
<comment type="subcellular location">
    <subcellularLocation>
        <location evidence="1">Endoplasmic reticulum membrane</location>
        <topology evidence="1">Multi-pass membrane protein</topology>
    </subcellularLocation>
</comment>
<evidence type="ECO:0000256" key="6">
    <source>
        <dbReference type="SAM" id="Phobius"/>
    </source>
</evidence>
<reference evidence="7" key="2">
    <citation type="journal article" date="2023" name="IMA Fungus">
        <title>Comparative genomic study of the Penicillium genus elucidates a diverse pangenome and 15 lateral gene transfer events.</title>
        <authorList>
            <person name="Petersen C."/>
            <person name="Sorensen T."/>
            <person name="Nielsen M.R."/>
            <person name="Sondergaard T.E."/>
            <person name="Sorensen J.L."/>
            <person name="Fitzpatrick D.A."/>
            <person name="Frisvad J.C."/>
            <person name="Nielsen K.L."/>
        </authorList>
    </citation>
    <scope>NUCLEOTIDE SEQUENCE</scope>
    <source>
        <strain evidence="7">IBT 30069</strain>
    </source>
</reference>
<protein>
    <submittedName>
        <fullName evidence="7">Uncharacterized protein</fullName>
    </submittedName>
</protein>
<evidence type="ECO:0000256" key="5">
    <source>
        <dbReference type="ARBA" id="ARBA00023136"/>
    </source>
</evidence>
<organism evidence="7 8">
    <name type="scientific">Penicillium angulare</name>
    <dbReference type="NCBI Taxonomy" id="116970"/>
    <lineage>
        <taxon>Eukaryota</taxon>
        <taxon>Fungi</taxon>
        <taxon>Dikarya</taxon>
        <taxon>Ascomycota</taxon>
        <taxon>Pezizomycotina</taxon>
        <taxon>Eurotiomycetes</taxon>
        <taxon>Eurotiomycetidae</taxon>
        <taxon>Eurotiales</taxon>
        <taxon>Aspergillaceae</taxon>
        <taxon>Penicillium</taxon>
    </lineage>
</organism>
<evidence type="ECO:0000313" key="7">
    <source>
        <dbReference type="EMBL" id="KAJ5083568.1"/>
    </source>
</evidence>
<evidence type="ECO:0000256" key="1">
    <source>
        <dbReference type="ARBA" id="ARBA00004477"/>
    </source>
</evidence>
<gene>
    <name evidence="7" type="ORF">N7456_012995</name>
</gene>
<evidence type="ECO:0000256" key="3">
    <source>
        <dbReference type="ARBA" id="ARBA00022824"/>
    </source>
</evidence>
<dbReference type="OrthoDB" id="202672at2759"/>
<proteinExistence type="predicted"/>
<evidence type="ECO:0000256" key="2">
    <source>
        <dbReference type="ARBA" id="ARBA00022692"/>
    </source>
</evidence>
<keyword evidence="2 6" id="KW-0812">Transmembrane</keyword>
<dbReference type="GO" id="GO:0005789">
    <property type="term" value="C:endoplasmic reticulum membrane"/>
    <property type="evidence" value="ECO:0007669"/>
    <property type="project" value="UniProtKB-SubCell"/>
</dbReference>
<comment type="caution">
    <text evidence="7">The sequence shown here is derived from an EMBL/GenBank/DDBJ whole genome shotgun (WGS) entry which is preliminary data.</text>
</comment>
<dbReference type="InterPro" id="IPR024512">
    <property type="entry name" value="Ser_palmitoyltrfase_ssu-like"/>
</dbReference>
<evidence type="ECO:0000313" key="8">
    <source>
        <dbReference type="Proteomes" id="UP001149165"/>
    </source>
</evidence>
<keyword evidence="5 6" id="KW-0472">Membrane</keyword>
<reference evidence="7" key="1">
    <citation type="submission" date="2022-11" db="EMBL/GenBank/DDBJ databases">
        <authorList>
            <person name="Petersen C."/>
        </authorList>
    </citation>
    <scope>NUCLEOTIDE SEQUENCE</scope>
    <source>
        <strain evidence="7">IBT 30069</strain>
    </source>
</reference>
<evidence type="ECO:0000256" key="4">
    <source>
        <dbReference type="ARBA" id="ARBA00022989"/>
    </source>
</evidence>
<dbReference type="Pfam" id="PF11779">
    <property type="entry name" value="SPT_ssu-like"/>
    <property type="match status" value="1"/>
</dbReference>
<sequence length="150" mass="17010">MATQIQSLYPLSTSTYLPHTSPAMDELINKYSLFTTTSAPSALLNKRRNPFQRFIDRVQLEYYRYEVTFGLYVMTPSEKWAANTIVLTVLILLLWALVLYFPSLLYVKLSRLMWLLTGRSGQEAGTMLGILDKYGNPETPTSIAEQATAS</sequence>
<name>A0A9W9EKK4_9EURO</name>
<keyword evidence="4 6" id="KW-1133">Transmembrane helix</keyword>
<dbReference type="AlphaFoldDB" id="A0A9W9EKK4"/>
<dbReference type="EMBL" id="JAPQKH010000008">
    <property type="protein sequence ID" value="KAJ5083568.1"/>
    <property type="molecule type" value="Genomic_DNA"/>
</dbReference>
<accession>A0A9W9EKK4</accession>
<keyword evidence="3" id="KW-0256">Endoplasmic reticulum</keyword>
<feature type="transmembrane region" description="Helical" evidence="6">
    <location>
        <begin position="80"/>
        <end position="107"/>
    </location>
</feature>
<dbReference type="Proteomes" id="UP001149165">
    <property type="component" value="Unassembled WGS sequence"/>
</dbReference>